<dbReference type="Gene3D" id="3.40.50.1000">
    <property type="entry name" value="HAD superfamily/HAD-like"/>
    <property type="match status" value="1"/>
</dbReference>
<dbReference type="InterPro" id="IPR023214">
    <property type="entry name" value="HAD_sf"/>
</dbReference>
<dbReference type="InterPro" id="IPR036412">
    <property type="entry name" value="HAD-like_sf"/>
</dbReference>
<evidence type="ECO:0000313" key="4">
    <source>
        <dbReference type="EMBL" id="TVU69149.1"/>
    </source>
</evidence>
<sequence length="312" mass="33992">MRCGVEMQRRLIRRALMSEVQPPLLLLTDLDGSLLDHHDYSPGPARAWLTRLRARGAWIVPNTSKTAAELAPLMKSLGLAGQPWIAENGGVVALPAHWLAAYPLQEASAPDEHGLCRVAVATPRNTILEVLETLATEFSFEGFAAMSVERICALTGLAPEEGALAACRDASEPLVWNDTPERLEAFKARLTANDLRLTRGGRFHHVTGLTDKGVAARYLIARYRLCERTRPWTLGFGDGANDLPLLAAVDNGVLIPGVGDTSQRDCELAAFPGLEDERRCYRASAPGPAGWVEGLSHWLANGFTHHDYATRS</sequence>
<dbReference type="NCBIfam" id="TIGR01484">
    <property type="entry name" value="HAD-SF-IIB"/>
    <property type="match status" value="1"/>
</dbReference>
<dbReference type="GO" id="GO:0050531">
    <property type="term" value="F:mannosyl-3-phosphoglycerate phosphatase activity"/>
    <property type="evidence" value="ECO:0007669"/>
    <property type="project" value="InterPro"/>
</dbReference>
<dbReference type="SFLD" id="SFLDG01142">
    <property type="entry name" value="C2.B.2:_Mannosyl-3-phosphoglyc"/>
    <property type="match status" value="1"/>
</dbReference>
<keyword evidence="2 4" id="KW-0378">Hydrolase</keyword>
<dbReference type="GO" id="GO:0051479">
    <property type="term" value="P:mannosylglycerate biosynthetic process"/>
    <property type="evidence" value="ECO:0007669"/>
    <property type="project" value="InterPro"/>
</dbReference>
<dbReference type="STRING" id="553385.GCA_000591415_00855"/>
<dbReference type="EMBL" id="VNFH01000008">
    <property type="protein sequence ID" value="TVU69149.1"/>
    <property type="molecule type" value="Genomic_DNA"/>
</dbReference>
<accession>A0A558HJ38</accession>
<comment type="caution">
    <text evidence="4">The sequence shown here is derived from an EMBL/GenBank/DDBJ whole genome shotgun (WGS) entry which is preliminary data.</text>
</comment>
<dbReference type="GO" id="GO:0000287">
    <property type="term" value="F:magnesium ion binding"/>
    <property type="evidence" value="ECO:0007669"/>
    <property type="project" value="TreeGrafter"/>
</dbReference>
<evidence type="ECO:0000256" key="3">
    <source>
        <dbReference type="ARBA" id="ARBA00022842"/>
    </source>
</evidence>
<evidence type="ECO:0000256" key="1">
    <source>
        <dbReference type="ARBA" id="ARBA00022723"/>
    </source>
</evidence>
<dbReference type="AlphaFoldDB" id="A0A558HJ38"/>
<keyword evidence="5" id="KW-1185">Reference proteome</keyword>
<dbReference type="SFLD" id="SFLDG01140">
    <property type="entry name" value="C2.B:_Phosphomannomutase_and_P"/>
    <property type="match status" value="1"/>
</dbReference>
<dbReference type="Gene3D" id="3.30.980.20">
    <property type="entry name" value="Putative mannosyl-3-phosphoglycerate phosphatase, domain 2"/>
    <property type="match status" value="1"/>
</dbReference>
<dbReference type="OrthoDB" id="193379at2"/>
<dbReference type="Proteomes" id="UP000319941">
    <property type="component" value="Unassembled WGS sequence"/>
</dbReference>
<dbReference type="InterPro" id="IPR006379">
    <property type="entry name" value="HAD-SF_hydro_IIB"/>
</dbReference>
<gene>
    <name evidence="4" type="ORF">FQP86_11840</name>
</gene>
<dbReference type="InterPro" id="IPR006381">
    <property type="entry name" value="HAD-SF-IIB-MPGP"/>
</dbReference>
<dbReference type="NCBIfam" id="TIGR01486">
    <property type="entry name" value="HAD-SF-IIB-MPGP"/>
    <property type="match status" value="1"/>
</dbReference>
<evidence type="ECO:0000313" key="5">
    <source>
        <dbReference type="Proteomes" id="UP000319941"/>
    </source>
</evidence>
<keyword evidence="1" id="KW-0479">Metal-binding</keyword>
<protein>
    <submittedName>
        <fullName evidence="4">HAD-IIB family hydrolase</fullName>
    </submittedName>
</protein>
<evidence type="ECO:0000256" key="2">
    <source>
        <dbReference type="ARBA" id="ARBA00022801"/>
    </source>
</evidence>
<dbReference type="SFLD" id="SFLDS00003">
    <property type="entry name" value="Haloacid_Dehalogenase"/>
    <property type="match status" value="1"/>
</dbReference>
<dbReference type="SUPFAM" id="SSF56784">
    <property type="entry name" value="HAD-like"/>
    <property type="match status" value="1"/>
</dbReference>
<organism evidence="4 5">
    <name type="scientific">Cobetia crustatorum</name>
    <dbReference type="NCBI Taxonomy" id="553385"/>
    <lineage>
        <taxon>Bacteria</taxon>
        <taxon>Pseudomonadati</taxon>
        <taxon>Pseudomonadota</taxon>
        <taxon>Gammaproteobacteria</taxon>
        <taxon>Oceanospirillales</taxon>
        <taxon>Halomonadaceae</taxon>
        <taxon>Cobetia</taxon>
    </lineage>
</organism>
<keyword evidence="3" id="KW-0460">Magnesium</keyword>
<dbReference type="GO" id="GO:0005829">
    <property type="term" value="C:cytosol"/>
    <property type="evidence" value="ECO:0007669"/>
    <property type="project" value="TreeGrafter"/>
</dbReference>
<proteinExistence type="predicted"/>
<reference evidence="4 5" key="1">
    <citation type="submission" date="2019-07" db="EMBL/GenBank/DDBJ databases">
        <title>Diversity of Bacteria from Kongsfjorden, Arctic.</title>
        <authorList>
            <person name="Yu Y."/>
        </authorList>
    </citation>
    <scope>NUCLEOTIDE SEQUENCE [LARGE SCALE GENOMIC DNA]</scope>
    <source>
        <strain evidence="4 5">SM1923</strain>
    </source>
</reference>
<dbReference type="Pfam" id="PF08282">
    <property type="entry name" value="Hydrolase_3"/>
    <property type="match status" value="1"/>
</dbReference>
<dbReference type="PANTHER" id="PTHR10000">
    <property type="entry name" value="PHOSPHOSERINE PHOSPHATASE"/>
    <property type="match status" value="1"/>
</dbReference>
<name>A0A558HJ38_9GAMM</name>
<dbReference type="PANTHER" id="PTHR10000:SF8">
    <property type="entry name" value="HAD SUPERFAMILY HYDROLASE-LIKE, TYPE 3"/>
    <property type="match status" value="1"/>
</dbReference>